<reference evidence="8" key="1">
    <citation type="journal article" date="2020" name="mSystems">
        <title>Genome- and Community-Level Interaction Insights into Carbon Utilization and Element Cycling Functions of Hydrothermarchaeota in Hydrothermal Sediment.</title>
        <authorList>
            <person name="Zhou Z."/>
            <person name="Liu Y."/>
            <person name="Xu W."/>
            <person name="Pan J."/>
            <person name="Luo Z.H."/>
            <person name="Li M."/>
        </authorList>
    </citation>
    <scope>NUCLEOTIDE SEQUENCE [LARGE SCALE GENOMIC DNA]</scope>
    <source>
        <strain evidence="8">SpSt-1065</strain>
    </source>
</reference>
<proteinExistence type="inferred from homology"/>
<dbReference type="AlphaFoldDB" id="A0A7C5VY12"/>
<sequence>MSGARPGNPPRTASPSEMFKPPTAEELDQIIINGDPTTLVQVAERVGRDLARPGGNSRSADALATSQIRSVFGKVRELEMQLRSLSPSERELTPEIYRELQLLRPKLAYQAARATGKGVTWLKQTLEPAIERVGRDRQRFRNFVDFFEAILAYHKANGGQ</sequence>
<organism evidence="8">
    <name type="scientific">Thermomicrobium roseum</name>
    <dbReference type="NCBI Taxonomy" id="500"/>
    <lineage>
        <taxon>Bacteria</taxon>
        <taxon>Pseudomonadati</taxon>
        <taxon>Thermomicrobiota</taxon>
        <taxon>Thermomicrobia</taxon>
        <taxon>Thermomicrobiales</taxon>
        <taxon>Thermomicrobiaceae</taxon>
        <taxon>Thermomicrobium</taxon>
    </lineage>
</organism>
<dbReference type="CDD" id="cd09647">
    <property type="entry name" value="Csm2_III-A"/>
    <property type="match status" value="1"/>
</dbReference>
<evidence type="ECO:0000256" key="7">
    <source>
        <dbReference type="SAM" id="MobiDB-lite"/>
    </source>
</evidence>
<comment type="function">
    <text evidence="1">This subunit may be involved in monitoring complementarity of crRNA and target RNA.</text>
</comment>
<dbReference type="Pfam" id="PF03750">
    <property type="entry name" value="Csm2_III-A"/>
    <property type="match status" value="1"/>
</dbReference>
<accession>A0A7C5VY12</accession>
<feature type="region of interest" description="Disordered" evidence="7">
    <location>
        <begin position="1"/>
        <end position="24"/>
    </location>
</feature>
<evidence type="ECO:0000256" key="6">
    <source>
        <dbReference type="ARBA" id="ARBA00031723"/>
    </source>
</evidence>
<protein>
    <recommendedName>
        <fullName evidence="3">CRISPR system Cms protein Csm2</fullName>
    </recommendedName>
    <alternativeName>
        <fullName evidence="6">CRISPR type III A-associated protein Csm2</fullName>
    </alternativeName>
</protein>
<evidence type="ECO:0000256" key="3">
    <source>
        <dbReference type="ARBA" id="ARBA00016118"/>
    </source>
</evidence>
<name>A0A7C5VY12_THERO</name>
<evidence type="ECO:0000256" key="2">
    <source>
        <dbReference type="ARBA" id="ARBA00006896"/>
    </source>
</evidence>
<keyword evidence="4" id="KW-0694">RNA-binding</keyword>
<keyword evidence="5" id="KW-0051">Antiviral defense</keyword>
<evidence type="ECO:0000256" key="1">
    <source>
        <dbReference type="ARBA" id="ARBA00003640"/>
    </source>
</evidence>
<evidence type="ECO:0000256" key="4">
    <source>
        <dbReference type="ARBA" id="ARBA00022884"/>
    </source>
</evidence>
<evidence type="ECO:0000313" key="8">
    <source>
        <dbReference type="EMBL" id="HHM96341.1"/>
    </source>
</evidence>
<comment type="similarity">
    <text evidence="2">Belongs to the CRISPR-associated Csm2 family.</text>
</comment>
<dbReference type="GO" id="GO:0051607">
    <property type="term" value="P:defense response to virus"/>
    <property type="evidence" value="ECO:0007669"/>
    <property type="project" value="UniProtKB-KW"/>
</dbReference>
<dbReference type="EMBL" id="DRWX01000186">
    <property type="protein sequence ID" value="HHM96341.1"/>
    <property type="molecule type" value="Genomic_DNA"/>
</dbReference>
<gene>
    <name evidence="8" type="primary">csm2</name>
    <name evidence="8" type="ORF">ENM21_03915</name>
</gene>
<dbReference type="NCBIfam" id="TIGR01870">
    <property type="entry name" value="cas_TM1810_Csm2"/>
    <property type="match status" value="1"/>
</dbReference>
<evidence type="ECO:0000256" key="5">
    <source>
        <dbReference type="ARBA" id="ARBA00023118"/>
    </source>
</evidence>
<dbReference type="GO" id="GO:0003723">
    <property type="term" value="F:RNA binding"/>
    <property type="evidence" value="ECO:0007669"/>
    <property type="project" value="UniProtKB-KW"/>
</dbReference>
<comment type="caution">
    <text evidence="8">The sequence shown here is derived from an EMBL/GenBank/DDBJ whole genome shotgun (WGS) entry which is preliminary data.</text>
</comment>
<dbReference type="InterPro" id="IPR010149">
    <property type="entry name" value="CRISPR-assoc_prot_Csm2_III-A"/>
</dbReference>